<evidence type="ECO:0000256" key="3">
    <source>
        <dbReference type="ARBA" id="ARBA00022490"/>
    </source>
</evidence>
<feature type="domain" description="WW" evidence="9">
    <location>
        <begin position="1136"/>
        <end position="1170"/>
    </location>
</feature>
<dbReference type="PROSITE" id="PS50096">
    <property type="entry name" value="IQ"/>
    <property type="match status" value="14"/>
</dbReference>
<dbReference type="GO" id="GO:0000278">
    <property type="term" value="P:mitotic cell cycle"/>
    <property type="evidence" value="ECO:0007669"/>
    <property type="project" value="TreeGrafter"/>
</dbReference>
<evidence type="ECO:0000256" key="5">
    <source>
        <dbReference type="ARBA" id="ARBA00022837"/>
    </source>
</evidence>
<evidence type="ECO:0000259" key="9">
    <source>
        <dbReference type="PROSITE" id="PS50020"/>
    </source>
</evidence>
<feature type="region of interest" description="Disordered" evidence="8">
    <location>
        <begin position="134"/>
        <end position="178"/>
    </location>
</feature>
<dbReference type="InterPro" id="IPR001202">
    <property type="entry name" value="WW_dom"/>
</dbReference>
<evidence type="ECO:0000259" key="10">
    <source>
        <dbReference type="PROSITE" id="PS50222"/>
    </source>
</evidence>
<protein>
    <recommendedName>
        <fullName evidence="13">Calmodulin</fullName>
    </recommendedName>
</protein>
<feature type="coiled-coil region" evidence="7">
    <location>
        <begin position="951"/>
        <end position="1117"/>
    </location>
</feature>
<dbReference type="OrthoDB" id="26525at2759"/>
<dbReference type="PROSITE" id="PS50020">
    <property type="entry name" value="WW_DOMAIN_2"/>
    <property type="match status" value="2"/>
</dbReference>
<evidence type="ECO:0000256" key="7">
    <source>
        <dbReference type="SAM" id="Coils"/>
    </source>
</evidence>
<dbReference type="SMART" id="SM00015">
    <property type="entry name" value="IQ"/>
    <property type="match status" value="15"/>
</dbReference>
<dbReference type="GO" id="GO:0005516">
    <property type="term" value="F:calmodulin binding"/>
    <property type="evidence" value="ECO:0007669"/>
    <property type="project" value="UniProtKB-KW"/>
</dbReference>
<dbReference type="GO" id="GO:0005737">
    <property type="term" value="C:cytoplasm"/>
    <property type="evidence" value="ECO:0007669"/>
    <property type="project" value="UniProtKB-SubCell"/>
</dbReference>
<dbReference type="InterPro" id="IPR036020">
    <property type="entry name" value="WW_dom_sf"/>
</dbReference>
<dbReference type="SUPFAM" id="SSF47473">
    <property type="entry name" value="EF-hand"/>
    <property type="match status" value="1"/>
</dbReference>
<sequence>MDASRASTPPPSVEDMEDGRRQKAMIAAQLGLTLEEYEALDAAFGTTPEEDDEDSMTARYHTIFSQYDVDGSGAISPEELRSLLKAAGEDMDDAELAKVIEQADTDGDGEIGFDEFMDLMRARKRLLHVAKTMGIHGTGPGMQTRKGGIKAPSHGKSKSSATSSSPSPLSSSSPLPPLKLASVQSKKHLQQFNRHFSRPTPTCLRPGAQVDMTQLRRELAIAEYGLQELNSKVREDVHWVQQNCPVRSLKAQIYCHRWGMEKVQQLFSRLQSQTISRAYQKWKAFLMYERNKLKANLFLKCKGSQKMTEIMNKWKRKTLRRRFTKWKIECEIEARNEVQSAAIEIQRVMRGKLARLWRWREKRRLAATTIQALVRGHLARCTCARMRRDKLEHEAACILQRCYRGYNGKRVAKALFKVQRETLAARRVQRGFRNHQRRVLLRTIQRAKLEHDSAIQLQCCMRSYLARKERRRRILHQQRVQSSIVIQRHTRGLLARRLVNEKKRRLTAALTIQTRYRAYRSRWEVYHMRLNKAQREQRQLEYAAAIRIQTKWRSTHARQQYIQKKTQLREAQKLLAFRRLASALRIQCLFRGYRARRQAQRLRYEKLKWMNFTVMNRSALKIQAFWRGYHGRLASQLRLQAKRALEFEEQEAARRIQSIARGKLARGELNRRQEHRQYMLTTQQKQAKAALMIQKVVRGKRARKLTSKVRQEHADQAKAALDRLIRQTKARAAIKIQCCVRRFLARMRYWKRRHEAKRKKLAEEMRLSREHAAIVIQCAMRRAKARRLLLQRRRDFERRISLMASEKAYDEIERLRQEQEAELAQLRVQFLMQQSQAEKESVKLRQQLEAQREEEAERREKEAQELAKLRLEALMQQHTQQSERKILEHQRYQDAERLRENLERQKLEHKQHEELVRTQENEELARMKMTALLQGSTSTKAHPGSHSDEEAKKLAQEAERLEKAAIAMKREQARLKIQSCCLKYIVKQRLQKLQAEQAAAIAKLHNEEERKRLKAIQEKEMALAKLKAMMDDEARAREQEIKALEAQMLERARLEKERLAKRHAAARKIQSHVRGYLGRQRVKAIQRKIEHEREERAKVMEAQLAAAEAKMVEALSATGGSTGSNEVAGSGEAASASNPEDWVEYWDDNAQASYFYNIKTQEASWTRPFSAPAADTVSASEQDPNAYEAYSSDVSGYANGAVGAQGYADEYGFYDQYGQYHYYEEQNATYQNPAMQGMASMYPGYAAAAAAYAYHAAMAFGAPMMYGGAMGYGGQMMNPQLVNPMMMTMNTATAMGPNTNPAIPSAATPEATTDTDAPPDPWEKFFDQYTGAAYYYNNITGERYWA</sequence>
<dbReference type="InterPro" id="IPR018247">
    <property type="entry name" value="EF_Hand_1_Ca_BS"/>
</dbReference>
<dbReference type="SMART" id="SM00456">
    <property type="entry name" value="WW"/>
    <property type="match status" value="2"/>
</dbReference>
<evidence type="ECO:0000256" key="4">
    <source>
        <dbReference type="ARBA" id="ARBA00022737"/>
    </source>
</evidence>
<comment type="similarity">
    <text evidence="2">Belongs to the centrin family.</text>
</comment>
<dbReference type="SUPFAM" id="SSF51045">
    <property type="entry name" value="WW domain"/>
    <property type="match status" value="1"/>
</dbReference>
<feature type="region of interest" description="Disordered" evidence="8">
    <location>
        <begin position="1"/>
        <end position="22"/>
    </location>
</feature>
<evidence type="ECO:0000256" key="8">
    <source>
        <dbReference type="SAM" id="MobiDB-lite"/>
    </source>
</evidence>
<dbReference type="GO" id="GO:0000922">
    <property type="term" value="C:spindle pole"/>
    <property type="evidence" value="ECO:0007669"/>
    <property type="project" value="TreeGrafter"/>
</dbReference>
<dbReference type="PROSITE" id="PS00018">
    <property type="entry name" value="EF_HAND_1"/>
    <property type="match status" value="2"/>
</dbReference>
<dbReference type="Gene3D" id="2.20.70.10">
    <property type="match status" value="1"/>
</dbReference>
<dbReference type="EMBL" id="SPLM01000038">
    <property type="protein sequence ID" value="TMW64877.1"/>
    <property type="molecule type" value="Genomic_DNA"/>
</dbReference>
<dbReference type="Pfam" id="PF13499">
    <property type="entry name" value="EF-hand_7"/>
    <property type="match status" value="1"/>
</dbReference>
<dbReference type="InterPro" id="IPR051185">
    <property type="entry name" value="ASPM"/>
</dbReference>
<keyword evidence="6" id="KW-0112">Calmodulin-binding</keyword>
<dbReference type="CDD" id="cd00201">
    <property type="entry name" value="WW"/>
    <property type="match status" value="2"/>
</dbReference>
<proteinExistence type="inferred from homology"/>
<evidence type="ECO:0000256" key="1">
    <source>
        <dbReference type="ARBA" id="ARBA00004496"/>
    </source>
</evidence>
<feature type="region of interest" description="Disordered" evidence="8">
    <location>
        <begin position="1298"/>
        <end position="1320"/>
    </location>
</feature>
<dbReference type="Pfam" id="PF00397">
    <property type="entry name" value="WW"/>
    <property type="match status" value="1"/>
</dbReference>
<gene>
    <name evidence="11" type="ORF">Poli38472_009044</name>
</gene>
<dbReference type="PANTHER" id="PTHR22706:SF1">
    <property type="entry name" value="ASSEMBLY FACTOR FOR SPINDLE MICROTUBULES"/>
    <property type="match status" value="1"/>
</dbReference>
<dbReference type="SMART" id="SM00054">
    <property type="entry name" value="EFh"/>
    <property type="match status" value="2"/>
</dbReference>
<dbReference type="Proteomes" id="UP000794436">
    <property type="component" value="Unassembled WGS sequence"/>
</dbReference>
<keyword evidence="4" id="KW-0677">Repeat</keyword>
<evidence type="ECO:0008006" key="13">
    <source>
        <dbReference type="Google" id="ProtNLM"/>
    </source>
</evidence>
<evidence type="ECO:0000256" key="6">
    <source>
        <dbReference type="ARBA" id="ARBA00022860"/>
    </source>
</evidence>
<dbReference type="CDD" id="cd00051">
    <property type="entry name" value="EFh"/>
    <property type="match status" value="1"/>
</dbReference>
<dbReference type="InterPro" id="IPR002048">
    <property type="entry name" value="EF_hand_dom"/>
</dbReference>
<feature type="domain" description="WW" evidence="9">
    <location>
        <begin position="1316"/>
        <end position="1346"/>
    </location>
</feature>
<name>A0A8K1FMH7_PYTOL</name>
<dbReference type="InterPro" id="IPR000048">
    <property type="entry name" value="IQ_motif_EF-hand-BS"/>
</dbReference>
<feature type="coiled-coil region" evidence="7">
    <location>
        <begin position="802"/>
        <end position="922"/>
    </location>
</feature>
<comment type="caution">
    <text evidence="11">The sequence shown here is derived from an EMBL/GenBank/DDBJ whole genome shotgun (WGS) entry which is preliminary data.</text>
</comment>
<reference evidence="11" key="1">
    <citation type="submission" date="2019-03" db="EMBL/GenBank/DDBJ databases">
        <title>Long read genome sequence of the mycoparasitic Pythium oligandrum ATCC 38472 isolated from sugarbeet rhizosphere.</title>
        <authorList>
            <person name="Gaulin E."/>
        </authorList>
    </citation>
    <scope>NUCLEOTIDE SEQUENCE</scope>
    <source>
        <strain evidence="11">ATCC 38472_TT</strain>
    </source>
</reference>
<dbReference type="Pfam" id="PF00612">
    <property type="entry name" value="IQ"/>
    <property type="match status" value="11"/>
</dbReference>
<organism evidence="11 12">
    <name type="scientific">Pythium oligandrum</name>
    <name type="common">Mycoparasitic fungus</name>
    <dbReference type="NCBI Taxonomy" id="41045"/>
    <lineage>
        <taxon>Eukaryota</taxon>
        <taxon>Sar</taxon>
        <taxon>Stramenopiles</taxon>
        <taxon>Oomycota</taxon>
        <taxon>Peronosporomycetes</taxon>
        <taxon>Pythiales</taxon>
        <taxon>Pythiaceae</taxon>
        <taxon>Pythium</taxon>
    </lineage>
</organism>
<feature type="compositionally biased region" description="Low complexity" evidence="8">
    <location>
        <begin position="1298"/>
        <end position="1316"/>
    </location>
</feature>
<dbReference type="GO" id="GO:0007051">
    <property type="term" value="P:spindle organization"/>
    <property type="evidence" value="ECO:0007669"/>
    <property type="project" value="TreeGrafter"/>
</dbReference>
<dbReference type="FunFam" id="1.10.238.10:FF:000178">
    <property type="entry name" value="Calmodulin-2 A"/>
    <property type="match status" value="1"/>
</dbReference>
<dbReference type="InterPro" id="IPR011992">
    <property type="entry name" value="EF-hand-dom_pair"/>
</dbReference>
<feature type="compositionally biased region" description="Low complexity" evidence="8">
    <location>
        <begin position="158"/>
        <end position="178"/>
    </location>
</feature>
<dbReference type="GO" id="GO:0005509">
    <property type="term" value="F:calcium ion binding"/>
    <property type="evidence" value="ECO:0007669"/>
    <property type="project" value="InterPro"/>
</dbReference>
<keyword evidence="5" id="KW-0106">Calcium</keyword>
<dbReference type="Gene3D" id="1.10.238.10">
    <property type="entry name" value="EF-hand"/>
    <property type="match status" value="1"/>
</dbReference>
<evidence type="ECO:0000256" key="2">
    <source>
        <dbReference type="ARBA" id="ARBA00005253"/>
    </source>
</evidence>
<comment type="subcellular location">
    <subcellularLocation>
        <location evidence="1">Cytoplasm</location>
    </subcellularLocation>
</comment>
<evidence type="ECO:0000313" key="12">
    <source>
        <dbReference type="Proteomes" id="UP000794436"/>
    </source>
</evidence>
<keyword evidence="3" id="KW-0963">Cytoplasm</keyword>
<dbReference type="PANTHER" id="PTHR22706">
    <property type="entry name" value="ASSEMBLY FACTOR FOR SPINDLE MICROTUBULES"/>
    <property type="match status" value="1"/>
</dbReference>
<feature type="domain" description="EF-hand" evidence="10">
    <location>
        <begin position="91"/>
        <end position="126"/>
    </location>
</feature>
<dbReference type="GO" id="GO:0051295">
    <property type="term" value="P:establishment of meiotic spindle localization"/>
    <property type="evidence" value="ECO:0007669"/>
    <property type="project" value="TreeGrafter"/>
</dbReference>
<keyword evidence="7" id="KW-0175">Coiled coil</keyword>
<evidence type="ECO:0000313" key="11">
    <source>
        <dbReference type="EMBL" id="TMW64877.1"/>
    </source>
</evidence>
<feature type="domain" description="EF-hand" evidence="10">
    <location>
        <begin position="55"/>
        <end position="90"/>
    </location>
</feature>
<dbReference type="PROSITE" id="PS50222">
    <property type="entry name" value="EF_HAND_2"/>
    <property type="match status" value="2"/>
</dbReference>
<dbReference type="Gene3D" id="1.20.5.190">
    <property type="match status" value="5"/>
</dbReference>
<accession>A0A8K1FMH7</accession>
<keyword evidence="12" id="KW-1185">Reference proteome</keyword>